<protein>
    <submittedName>
        <fullName evidence="2">Cyclase family protein</fullName>
    </submittedName>
</protein>
<evidence type="ECO:0000313" key="2">
    <source>
        <dbReference type="EMBL" id="KAA9160698.1"/>
    </source>
</evidence>
<dbReference type="InterPro" id="IPR037175">
    <property type="entry name" value="KFase_sf"/>
</dbReference>
<dbReference type="GO" id="GO:0004061">
    <property type="term" value="F:arylformamidase activity"/>
    <property type="evidence" value="ECO:0007669"/>
    <property type="project" value="InterPro"/>
</dbReference>
<dbReference type="SUPFAM" id="SSF102198">
    <property type="entry name" value="Putative cyclase"/>
    <property type="match status" value="1"/>
</dbReference>
<dbReference type="Pfam" id="PF04199">
    <property type="entry name" value="Cyclase"/>
    <property type="match status" value="1"/>
</dbReference>
<dbReference type="EMBL" id="VMNW02000020">
    <property type="protein sequence ID" value="KAA9160698.1"/>
    <property type="molecule type" value="Genomic_DNA"/>
</dbReference>
<dbReference type="Gene3D" id="3.50.30.50">
    <property type="entry name" value="Putative cyclase"/>
    <property type="match status" value="1"/>
</dbReference>
<dbReference type="OrthoDB" id="7067800at2"/>
<gene>
    <name evidence="2" type="ORF">FPZ12_016245</name>
</gene>
<reference evidence="2" key="1">
    <citation type="submission" date="2019-09" db="EMBL/GenBank/DDBJ databases">
        <authorList>
            <person name="Teo W.F.A."/>
            <person name="Duangmal K."/>
        </authorList>
    </citation>
    <scope>NUCLEOTIDE SEQUENCE [LARGE SCALE GENOMIC DNA]</scope>
    <source>
        <strain evidence="2">K81G1</strain>
    </source>
</reference>
<dbReference type="Proteomes" id="UP000319769">
    <property type="component" value="Unassembled WGS sequence"/>
</dbReference>
<keyword evidence="3" id="KW-1185">Reference proteome</keyword>
<dbReference type="GO" id="GO:0019441">
    <property type="term" value="P:L-tryptophan catabolic process to kynurenine"/>
    <property type="evidence" value="ECO:0007669"/>
    <property type="project" value="InterPro"/>
</dbReference>
<sequence>MTRKSAGDGTAGNEARMSMQESVGAEQLDEWMKSLSNWGRWGAADERGTLNHLTDERRKAASELVRDGVPVGCSRLIDYGMAEDKQKPADHYMVASGDVFRQGEGPALQTAADYFGLVFHGNGVTHVDGLSHFFWDGRMYNGFESAAVSQPLGATKHSVDVASAGIVGRGVLVDVPRIRGVDYVSRQDGVRPDDIARAEQECGFEVAPGDILLIRTGQLAQRKMSGPVNPIREGCAGPDPSLLPLLHERSVSVLAGDGPNESYPAANPKYSAPIHQIGIVAMGLWLLDHVDMEDLAAHCASVGRWTFLFVIAPLRISHGTGSPVNPIALF</sequence>
<evidence type="ECO:0000256" key="1">
    <source>
        <dbReference type="SAM" id="MobiDB-lite"/>
    </source>
</evidence>
<feature type="region of interest" description="Disordered" evidence="1">
    <location>
        <begin position="1"/>
        <end position="20"/>
    </location>
</feature>
<comment type="caution">
    <text evidence="2">The sequence shown here is derived from an EMBL/GenBank/DDBJ whole genome shotgun (WGS) entry which is preliminary data.</text>
</comment>
<accession>A0A5N0V5M8</accession>
<name>A0A5N0V5M8_9PSEU</name>
<dbReference type="PANTHER" id="PTHR34861">
    <property type="match status" value="1"/>
</dbReference>
<evidence type="ECO:0000313" key="3">
    <source>
        <dbReference type="Proteomes" id="UP000319769"/>
    </source>
</evidence>
<organism evidence="2 3">
    <name type="scientific">Amycolatopsis acidicola</name>
    <dbReference type="NCBI Taxonomy" id="2596893"/>
    <lineage>
        <taxon>Bacteria</taxon>
        <taxon>Bacillati</taxon>
        <taxon>Actinomycetota</taxon>
        <taxon>Actinomycetes</taxon>
        <taxon>Pseudonocardiales</taxon>
        <taxon>Pseudonocardiaceae</taxon>
        <taxon>Amycolatopsis</taxon>
    </lineage>
</organism>
<dbReference type="InterPro" id="IPR007325">
    <property type="entry name" value="KFase/CYL"/>
</dbReference>
<dbReference type="AlphaFoldDB" id="A0A5N0V5M8"/>
<proteinExistence type="predicted"/>